<comment type="caution">
    <text evidence="2">The sequence shown here is derived from an EMBL/GenBank/DDBJ whole genome shotgun (WGS) entry which is preliminary data.</text>
</comment>
<name>A0A8X6MVR7_NEPPI</name>
<feature type="region of interest" description="Disordered" evidence="1">
    <location>
        <begin position="288"/>
        <end position="313"/>
    </location>
</feature>
<reference evidence="2" key="1">
    <citation type="submission" date="2020-08" db="EMBL/GenBank/DDBJ databases">
        <title>Multicomponent nature underlies the extraordinary mechanical properties of spider dragline silk.</title>
        <authorList>
            <person name="Kono N."/>
            <person name="Nakamura H."/>
            <person name="Mori M."/>
            <person name="Yoshida Y."/>
            <person name="Ohtoshi R."/>
            <person name="Malay A.D."/>
            <person name="Moran D.A.P."/>
            <person name="Tomita M."/>
            <person name="Numata K."/>
            <person name="Arakawa K."/>
        </authorList>
    </citation>
    <scope>NUCLEOTIDE SEQUENCE</scope>
</reference>
<dbReference type="AlphaFoldDB" id="A0A8X6MVR7"/>
<dbReference type="OrthoDB" id="6287635at2759"/>
<dbReference type="EMBL" id="BMAW01097540">
    <property type="protein sequence ID" value="GFS80181.1"/>
    <property type="molecule type" value="Genomic_DNA"/>
</dbReference>
<gene>
    <name evidence="2" type="primary">AVEN_187584_1</name>
    <name evidence="2" type="ORF">NPIL_375491</name>
</gene>
<feature type="region of interest" description="Disordered" evidence="1">
    <location>
        <begin position="328"/>
        <end position="353"/>
    </location>
</feature>
<evidence type="ECO:0000313" key="2">
    <source>
        <dbReference type="EMBL" id="GFS80181.1"/>
    </source>
</evidence>
<feature type="region of interest" description="Disordered" evidence="1">
    <location>
        <begin position="78"/>
        <end position="104"/>
    </location>
</feature>
<feature type="region of interest" description="Disordered" evidence="1">
    <location>
        <begin position="223"/>
        <end position="248"/>
    </location>
</feature>
<organism evidence="2 3">
    <name type="scientific">Nephila pilipes</name>
    <name type="common">Giant wood spider</name>
    <name type="synonym">Nephila maculata</name>
    <dbReference type="NCBI Taxonomy" id="299642"/>
    <lineage>
        <taxon>Eukaryota</taxon>
        <taxon>Metazoa</taxon>
        <taxon>Ecdysozoa</taxon>
        <taxon>Arthropoda</taxon>
        <taxon>Chelicerata</taxon>
        <taxon>Arachnida</taxon>
        <taxon>Araneae</taxon>
        <taxon>Araneomorphae</taxon>
        <taxon>Entelegynae</taxon>
        <taxon>Araneoidea</taxon>
        <taxon>Nephilidae</taxon>
        <taxon>Nephila</taxon>
    </lineage>
</organism>
<keyword evidence="3" id="KW-1185">Reference proteome</keyword>
<feature type="region of interest" description="Disordered" evidence="1">
    <location>
        <begin position="1"/>
        <end position="57"/>
    </location>
</feature>
<proteinExistence type="predicted"/>
<feature type="compositionally biased region" description="Basic residues" evidence="1">
    <location>
        <begin position="14"/>
        <end position="23"/>
    </location>
</feature>
<dbReference type="Proteomes" id="UP000887013">
    <property type="component" value="Unassembled WGS sequence"/>
</dbReference>
<feature type="compositionally biased region" description="Polar residues" evidence="1">
    <location>
        <begin position="93"/>
        <end position="103"/>
    </location>
</feature>
<feature type="compositionally biased region" description="Low complexity" evidence="1">
    <location>
        <begin position="337"/>
        <end position="352"/>
    </location>
</feature>
<feature type="non-terminal residue" evidence="2">
    <location>
        <position position="1"/>
    </location>
</feature>
<evidence type="ECO:0000313" key="3">
    <source>
        <dbReference type="Proteomes" id="UP000887013"/>
    </source>
</evidence>
<sequence length="423" mass="47808">NLPSSLRITEKKNKPAKQRFSSKKTHDEKENSRKEESLNDDKAPNSGTSMLTVHDASFRKTEMEIRVEKQLAGGKCTDNIGKSNKGKFMNGNRAKSSGTSELTVSDKFPSFKKTEMEIRLDKSNKLIGNLRKSHKGAFVNDERAQNFDTHVFTVSEKTPSFRETEVEITREKQIFSDNSGNDEKPMKDDKFIQNSSGSTFMNKITEFPPRRISVMERPDNNNEFEKTNSSHNIFSDKNPIPSAKIRNSNIPSSSWDKFVEKTESVLISEKVPSIKPPNNDVARKEAFKENETGSNTDQIHIHGSPGRSSADQNELEQAVAFLTQNAVPESQECVKSPSQNNSDENNINNEPQITSPKDFAALWTQMSELFRPTVSQTGAPSTSGLEAEKLITSKYKAEKLIDFMNKMKHFTHEEILKHLERQK</sequence>
<feature type="compositionally biased region" description="Basic and acidic residues" evidence="1">
    <location>
        <begin position="24"/>
        <end position="43"/>
    </location>
</feature>
<evidence type="ECO:0000256" key="1">
    <source>
        <dbReference type="SAM" id="MobiDB-lite"/>
    </source>
</evidence>
<accession>A0A8X6MVR7</accession>
<protein>
    <submittedName>
        <fullName evidence="2">Uncharacterized protein</fullName>
    </submittedName>
</protein>